<proteinExistence type="predicted"/>
<dbReference type="PANTHER" id="PTHR10252:SF5">
    <property type="entry name" value="DR1-ASSOCIATED COREPRESSOR"/>
    <property type="match status" value="1"/>
</dbReference>
<evidence type="ECO:0000256" key="2">
    <source>
        <dbReference type="ARBA" id="ARBA00023242"/>
    </source>
</evidence>
<dbReference type="AlphaFoldDB" id="A0A1B6I3Z1"/>
<dbReference type="Pfam" id="PF00808">
    <property type="entry name" value="CBFD_NFYB_HMF"/>
    <property type="match status" value="1"/>
</dbReference>
<dbReference type="InterPro" id="IPR050568">
    <property type="entry name" value="Transcr_DNA_Rep_Reg"/>
</dbReference>
<keyword evidence="2" id="KW-0539">Nucleus</keyword>
<accession>A0A1B6I3Z1</accession>
<dbReference type="GO" id="GO:0005634">
    <property type="term" value="C:nucleus"/>
    <property type="evidence" value="ECO:0007669"/>
    <property type="project" value="UniProtKB-SubCell"/>
</dbReference>
<dbReference type="PANTHER" id="PTHR10252">
    <property type="entry name" value="HISTONE-LIKE TRANSCRIPTION FACTOR CCAAT-RELATED"/>
    <property type="match status" value="1"/>
</dbReference>
<dbReference type="InterPro" id="IPR009072">
    <property type="entry name" value="Histone-fold"/>
</dbReference>
<gene>
    <name evidence="4" type="ORF">g.3728</name>
</gene>
<dbReference type="CDD" id="cd22906">
    <property type="entry name" value="HFD_DRAP1"/>
    <property type="match status" value="1"/>
</dbReference>
<evidence type="ECO:0000256" key="1">
    <source>
        <dbReference type="ARBA" id="ARBA00004123"/>
    </source>
</evidence>
<dbReference type="GO" id="GO:0001046">
    <property type="term" value="F:core promoter sequence-specific DNA binding"/>
    <property type="evidence" value="ECO:0007669"/>
    <property type="project" value="TreeGrafter"/>
</dbReference>
<dbReference type="GO" id="GO:0046982">
    <property type="term" value="F:protein heterodimerization activity"/>
    <property type="evidence" value="ECO:0007669"/>
    <property type="project" value="InterPro"/>
</dbReference>
<evidence type="ECO:0000313" key="4">
    <source>
        <dbReference type="EMBL" id="JAS81624.1"/>
    </source>
</evidence>
<comment type="subcellular location">
    <subcellularLocation>
        <location evidence="1">Nucleus</location>
    </subcellularLocation>
</comment>
<feature type="domain" description="Transcription factor CBF/NF-Y/archaeal histone" evidence="3">
    <location>
        <begin position="15"/>
        <end position="74"/>
    </location>
</feature>
<dbReference type="Gene3D" id="1.10.20.10">
    <property type="entry name" value="Histone, subunit A"/>
    <property type="match status" value="1"/>
</dbReference>
<evidence type="ECO:0000259" key="3">
    <source>
        <dbReference type="Pfam" id="PF00808"/>
    </source>
</evidence>
<protein>
    <recommendedName>
        <fullName evidence="3">Transcription factor CBF/NF-Y/archaeal histone domain-containing protein</fullName>
    </recommendedName>
</protein>
<reference evidence="4" key="1">
    <citation type="submission" date="2015-11" db="EMBL/GenBank/DDBJ databases">
        <title>De novo transcriptome assembly of four potential Pierce s Disease insect vectors from Arizona vineyards.</title>
        <authorList>
            <person name="Tassone E.E."/>
        </authorList>
    </citation>
    <scope>NUCLEOTIDE SEQUENCE</scope>
</reference>
<dbReference type="InterPro" id="IPR003958">
    <property type="entry name" value="CBFA_NFYB_domain"/>
</dbReference>
<name>A0A1B6I3Z1_9HEMI</name>
<dbReference type="EMBL" id="GECU01026082">
    <property type="protein sequence ID" value="JAS81624.1"/>
    <property type="molecule type" value="Transcribed_RNA"/>
</dbReference>
<dbReference type="GO" id="GO:0016251">
    <property type="term" value="F:RNA polymerase II general transcription initiation factor activity"/>
    <property type="evidence" value="ECO:0007669"/>
    <property type="project" value="TreeGrafter"/>
</dbReference>
<dbReference type="SUPFAM" id="SSF47113">
    <property type="entry name" value="Histone-fold"/>
    <property type="match status" value="1"/>
</dbReference>
<sequence length="99" mass="11146">MAETLSTLQKKKKTRFPISRIKKLMQMNEDVGKTTTTVPVILSRAIELFLGEILEKTVGVAEDQGAAKIQLSHFHEVVEKNPSLYEFLKGVGREKTESE</sequence>
<organism evidence="4">
    <name type="scientific">Homalodisca liturata</name>
    <dbReference type="NCBI Taxonomy" id="320908"/>
    <lineage>
        <taxon>Eukaryota</taxon>
        <taxon>Metazoa</taxon>
        <taxon>Ecdysozoa</taxon>
        <taxon>Arthropoda</taxon>
        <taxon>Hexapoda</taxon>
        <taxon>Insecta</taxon>
        <taxon>Pterygota</taxon>
        <taxon>Neoptera</taxon>
        <taxon>Paraneoptera</taxon>
        <taxon>Hemiptera</taxon>
        <taxon>Auchenorrhyncha</taxon>
        <taxon>Membracoidea</taxon>
        <taxon>Cicadellidae</taxon>
        <taxon>Cicadellinae</taxon>
        <taxon>Proconiini</taxon>
        <taxon>Homalodisca</taxon>
    </lineage>
</organism>